<accession>A0A1L7CKS4</accession>
<dbReference type="SUPFAM" id="SSF46689">
    <property type="entry name" value="Homeodomain-like"/>
    <property type="match status" value="1"/>
</dbReference>
<evidence type="ECO:0000313" key="4">
    <source>
        <dbReference type="EMBL" id="APT86783.1"/>
    </source>
</evidence>
<dbReference type="EMBL" id="CP009246">
    <property type="protein sequence ID" value="APT86398.1"/>
    <property type="molecule type" value="Genomic_DNA"/>
</dbReference>
<dbReference type="KEGG" id="cfc:CFLV_12155"/>
<evidence type="ECO:0000313" key="2">
    <source>
        <dbReference type="EMBL" id="APT86751.1"/>
    </source>
</evidence>
<protein>
    <submittedName>
        <fullName evidence="1">Transposase</fullName>
    </submittedName>
</protein>
<evidence type="ECO:0000313" key="5">
    <source>
        <dbReference type="EMBL" id="APT87076.1"/>
    </source>
</evidence>
<dbReference type="OrthoDB" id="52928at2"/>
<dbReference type="RefSeq" id="WP_075729396.1">
    <property type="nucleotide sequence ID" value="NZ_VXKK01000022.1"/>
</dbReference>
<dbReference type="InterPro" id="IPR051839">
    <property type="entry name" value="RD_transcriptional_regulator"/>
</dbReference>
<dbReference type="KEGG" id="cfc:CFLV_03815"/>
<dbReference type="KEGG" id="cfc:CFLV_05820"/>
<gene>
    <name evidence="9" type="ORF">CFL01nite_24280</name>
    <name evidence="1" type="ORF">CFLV_03815</name>
    <name evidence="2" type="ORF">CFLV_05820</name>
    <name evidence="3" type="ORF">CFLV_05920</name>
    <name evidence="4" type="ORF">CFLV_06020</name>
    <name evidence="5" type="ORF">CFLV_07655</name>
    <name evidence="6" type="ORF">CFLV_09140</name>
    <name evidence="7" type="ORF">CFLV_12155</name>
    <name evidence="8" type="ORF">CFLV_12170</name>
</gene>
<dbReference type="KEGG" id="cfc:CFLV_07655"/>
<dbReference type="KEGG" id="cfc:CFLV_06020"/>
<dbReference type="Pfam" id="PF01527">
    <property type="entry name" value="HTH_Tnp_1"/>
    <property type="match status" value="1"/>
</dbReference>
<evidence type="ECO:0000313" key="7">
    <source>
        <dbReference type="EMBL" id="APT87830.1"/>
    </source>
</evidence>
<dbReference type="EMBL" id="CP009246">
    <property type="protein sequence ID" value="APT87830.1"/>
    <property type="molecule type" value="Genomic_DNA"/>
</dbReference>
<dbReference type="EMBL" id="CP009246">
    <property type="protein sequence ID" value="APT87335.1"/>
    <property type="molecule type" value="Genomic_DNA"/>
</dbReference>
<keyword evidence="10" id="KW-1185">Reference proteome</keyword>
<dbReference type="Gene3D" id="1.10.10.60">
    <property type="entry name" value="Homeodomain-like"/>
    <property type="match status" value="1"/>
</dbReference>
<reference evidence="9 11" key="2">
    <citation type="submission" date="2019-06" db="EMBL/GenBank/DDBJ databases">
        <title>Whole genome shotgun sequence of Corynebacterium flavescens NBRC 14136.</title>
        <authorList>
            <person name="Hosoyama A."/>
            <person name="Uohara A."/>
            <person name="Ohji S."/>
            <person name="Ichikawa N."/>
        </authorList>
    </citation>
    <scope>NUCLEOTIDE SEQUENCE [LARGE SCALE GENOMIC DNA]</scope>
    <source>
        <strain evidence="9 11">NBRC 14136</strain>
    </source>
</reference>
<evidence type="ECO:0000313" key="9">
    <source>
        <dbReference type="EMBL" id="GEB98933.1"/>
    </source>
</evidence>
<dbReference type="AlphaFoldDB" id="A0A1L7CKS4"/>
<dbReference type="PANTHER" id="PTHR33215:SF13">
    <property type="entry name" value="PROTEIN DISTAL ANTENNA"/>
    <property type="match status" value="1"/>
</dbReference>
<dbReference type="EMBL" id="BJNB01000084">
    <property type="protein sequence ID" value="GEB98933.1"/>
    <property type="molecule type" value="Genomic_DNA"/>
</dbReference>
<dbReference type="Proteomes" id="UP000185479">
    <property type="component" value="Chromosome"/>
</dbReference>
<evidence type="ECO:0000313" key="1">
    <source>
        <dbReference type="EMBL" id="APT86398.1"/>
    </source>
</evidence>
<dbReference type="InterPro" id="IPR002514">
    <property type="entry name" value="Transposase_8"/>
</dbReference>
<dbReference type="GO" id="GO:0003677">
    <property type="term" value="F:DNA binding"/>
    <property type="evidence" value="ECO:0007669"/>
    <property type="project" value="InterPro"/>
</dbReference>
<dbReference type="STRING" id="28028.CFLV_03815"/>
<dbReference type="EMBL" id="CP009246">
    <property type="protein sequence ID" value="APT87076.1"/>
    <property type="molecule type" value="Genomic_DNA"/>
</dbReference>
<evidence type="ECO:0000313" key="11">
    <source>
        <dbReference type="Proteomes" id="UP000315353"/>
    </source>
</evidence>
<dbReference type="EMBL" id="CP009246">
    <property type="protein sequence ID" value="APT86767.1"/>
    <property type="molecule type" value="Genomic_DNA"/>
</dbReference>
<reference evidence="1 10" key="1">
    <citation type="submission" date="2014-08" db="EMBL/GenBank/DDBJ databases">
        <title>Complete genome sequence of Corynebacterium flavescens OJ8(T)(=DSM 20296(T)), isolated from cheese.</title>
        <authorList>
            <person name="Ruckert C."/>
            <person name="Albersmeier A."/>
            <person name="Winkler A."/>
            <person name="Kalinowski J."/>
        </authorList>
    </citation>
    <scope>NUCLEOTIDE SEQUENCE [LARGE SCALE GENOMIC DNA]</scope>
    <source>
        <strain evidence="1 10">OJ8</strain>
    </source>
</reference>
<dbReference type="GO" id="GO:0004803">
    <property type="term" value="F:transposase activity"/>
    <property type="evidence" value="ECO:0007669"/>
    <property type="project" value="InterPro"/>
</dbReference>
<evidence type="ECO:0000313" key="10">
    <source>
        <dbReference type="Proteomes" id="UP000185479"/>
    </source>
</evidence>
<dbReference type="EMBL" id="CP009246">
    <property type="protein sequence ID" value="APT87831.1"/>
    <property type="molecule type" value="Genomic_DNA"/>
</dbReference>
<dbReference type="KEGG" id="cfc:CFLV_09140"/>
<organism evidence="1 10">
    <name type="scientific">Corynebacterium flavescens</name>
    <dbReference type="NCBI Taxonomy" id="28028"/>
    <lineage>
        <taxon>Bacteria</taxon>
        <taxon>Bacillati</taxon>
        <taxon>Actinomycetota</taxon>
        <taxon>Actinomycetes</taxon>
        <taxon>Mycobacteriales</taxon>
        <taxon>Corynebacteriaceae</taxon>
        <taxon>Corynebacterium</taxon>
    </lineage>
</organism>
<dbReference type="InterPro" id="IPR009057">
    <property type="entry name" value="Homeodomain-like_sf"/>
</dbReference>
<dbReference type="KEGG" id="cfc:CFLV_05920"/>
<name>A0A1L7CKS4_CORFL</name>
<dbReference type="EMBL" id="CP009246">
    <property type="protein sequence ID" value="APT86751.1"/>
    <property type="molecule type" value="Genomic_DNA"/>
</dbReference>
<dbReference type="KEGG" id="cfc:CFLV_12170"/>
<dbReference type="PANTHER" id="PTHR33215">
    <property type="entry name" value="PROTEIN DISTAL ANTENNA"/>
    <property type="match status" value="1"/>
</dbReference>
<dbReference type="EMBL" id="CP009246">
    <property type="protein sequence ID" value="APT86783.1"/>
    <property type="molecule type" value="Genomic_DNA"/>
</dbReference>
<evidence type="ECO:0000313" key="6">
    <source>
        <dbReference type="EMBL" id="APT87335.1"/>
    </source>
</evidence>
<dbReference type="GO" id="GO:0006313">
    <property type="term" value="P:DNA transposition"/>
    <property type="evidence" value="ECO:0007669"/>
    <property type="project" value="InterPro"/>
</dbReference>
<dbReference type="Proteomes" id="UP000315353">
    <property type="component" value="Unassembled WGS sequence"/>
</dbReference>
<evidence type="ECO:0000313" key="8">
    <source>
        <dbReference type="EMBL" id="APT87831.1"/>
    </source>
</evidence>
<proteinExistence type="predicted"/>
<sequence length="103" mass="11268">MGQRRRFTEEYRRDAASIVIDTGQTIKAVADQLGLGEQSLGKWVAKERARRSAVQSGQPAPADSAAEIARLRRQVAALKAENEFLGKASAFFAAKQQHRNGLS</sequence>
<evidence type="ECO:0000313" key="3">
    <source>
        <dbReference type="EMBL" id="APT86767.1"/>
    </source>
</evidence>